<dbReference type="GO" id="GO:0097347">
    <property type="term" value="C:TAM protein secretion complex"/>
    <property type="evidence" value="ECO:0007669"/>
    <property type="project" value="TreeGrafter"/>
</dbReference>
<organism evidence="15 16">
    <name type="scientific">Entomomonas moraniae</name>
    <dbReference type="NCBI Taxonomy" id="2213226"/>
    <lineage>
        <taxon>Bacteria</taxon>
        <taxon>Pseudomonadati</taxon>
        <taxon>Pseudomonadota</taxon>
        <taxon>Gammaproteobacteria</taxon>
        <taxon>Pseudomonadales</taxon>
        <taxon>Pseudomonadaceae</taxon>
        <taxon>Entomomonas</taxon>
    </lineage>
</organism>
<dbReference type="Proteomes" id="UP000273143">
    <property type="component" value="Chromosome"/>
</dbReference>
<evidence type="ECO:0000256" key="5">
    <source>
        <dbReference type="ARBA" id="ARBA00022692"/>
    </source>
</evidence>
<gene>
    <name evidence="15" type="ORF">DM558_03825</name>
</gene>
<sequence>MHFKISLLTTLLSYSVVIHANQVVVEVIPDNKAVKDNIEAYIGSFEDQNIATLLRLQSVIKEKATSASQALGYYDTEVHTRISGRKSKNPTLKVKVLLGSPIRLKSIDIKILGPATTLEAFKNVGHKELRKGAILNQGAYDATKSQIKSQALYYGFFWGEFTKHQLLINPEEHAADVNLTYKSGPRASLGKVTFNQQQNPFKDDLLYRFVNFNEGTPYNADLIAQLNNSLQSSGYFETVRIDALPIDKEHTEIPVSANVTAAKSKVLSVGAGFSTDLGPRAQLDWERPWINSSGHKLGFTTEVSQPRQSISAWYQIPMENPLTDNIRFISGLQHEDIVDTESTLYTLGVERNKKLSNGWMRTIFLRWQDETYDIDHENATRMFLMPGFNFSYLKADNNIDPSQGYRLQFGLSGAKQNVLSAADFIRYTGSAKGLYTFASRHRFFSRVEVGGIDSPNYSKIPPSLRFYAGGDQSVRGYNYQTLSPKDKYGKRVGGRYMLAGSLEYQYQFAEKWRAATFIDKGNASNSWNMAFKTGVGVGIRWISPVGPIRVDLAHGVEDHSIRLHFSMGPEL</sequence>
<dbReference type="InterPro" id="IPR039910">
    <property type="entry name" value="D15-like"/>
</dbReference>
<evidence type="ECO:0000256" key="9">
    <source>
        <dbReference type="ARBA" id="ARBA00033063"/>
    </source>
</evidence>
<evidence type="ECO:0000256" key="2">
    <source>
        <dbReference type="ARBA" id="ARBA00010248"/>
    </source>
</evidence>
<dbReference type="Gene3D" id="3.10.20.310">
    <property type="entry name" value="membrane protein fhac"/>
    <property type="match status" value="3"/>
</dbReference>
<evidence type="ECO:0000256" key="4">
    <source>
        <dbReference type="ARBA" id="ARBA00022452"/>
    </source>
</evidence>
<evidence type="ECO:0000256" key="6">
    <source>
        <dbReference type="ARBA" id="ARBA00022729"/>
    </source>
</evidence>
<dbReference type="RefSeq" id="WP_127162127.1">
    <property type="nucleotide sequence ID" value="NZ_CP029822.1"/>
</dbReference>
<dbReference type="FunFam" id="2.40.160.50:FF:000012">
    <property type="entry name" value="Outer membrane protein Omp85 family"/>
    <property type="match status" value="1"/>
</dbReference>
<evidence type="ECO:0000256" key="7">
    <source>
        <dbReference type="ARBA" id="ARBA00023136"/>
    </source>
</evidence>
<comment type="subcellular location">
    <subcellularLocation>
        <location evidence="1">Cell outer membrane</location>
    </subcellularLocation>
</comment>
<dbReference type="InterPro" id="IPR035243">
    <property type="entry name" value="TamA_POTRA_Dom_1"/>
</dbReference>
<keyword evidence="8" id="KW-0998">Cell outer membrane</keyword>
<dbReference type="AlphaFoldDB" id="A0A3S9XCC2"/>
<keyword evidence="7" id="KW-0472">Membrane</keyword>
<reference evidence="16" key="1">
    <citation type="submission" date="2018-06" db="EMBL/GenBank/DDBJ databases">
        <title>Complete genome of Pseudomonas insecticola strain QZS01.</title>
        <authorList>
            <person name="Wang J."/>
            <person name="Su Q."/>
        </authorList>
    </citation>
    <scope>NUCLEOTIDE SEQUENCE [LARGE SCALE GENOMIC DNA]</scope>
    <source>
        <strain evidence="16">QZS01</strain>
    </source>
</reference>
<comment type="subunit">
    <text evidence="10">Interacts with TamB to form the translocation and assembly module (TAM).</text>
</comment>
<dbReference type="PANTHER" id="PTHR12815:SF47">
    <property type="entry name" value="TRANSLOCATION AND ASSEMBLY MODULE SUBUNIT TAMA"/>
    <property type="match status" value="1"/>
</dbReference>
<dbReference type="GO" id="GO:0009306">
    <property type="term" value="P:protein secretion"/>
    <property type="evidence" value="ECO:0007669"/>
    <property type="project" value="TreeGrafter"/>
</dbReference>
<accession>A0A3S9XCC2</accession>
<keyword evidence="5" id="KW-0812">Transmembrane</keyword>
<feature type="domain" description="POTRA" evidence="13">
    <location>
        <begin position="189"/>
        <end position="260"/>
    </location>
</feature>
<dbReference type="Pfam" id="PF01103">
    <property type="entry name" value="Omp85"/>
    <property type="match status" value="1"/>
</dbReference>
<keyword evidence="6 11" id="KW-0732">Signal</keyword>
<dbReference type="Pfam" id="PF17243">
    <property type="entry name" value="POTRA_TamA_1"/>
    <property type="match status" value="1"/>
</dbReference>
<dbReference type="KEGG" id="emo:DM558_03825"/>
<feature type="chain" id="PRO_5019266760" description="Translocation and assembly module subunit TamA" evidence="11">
    <location>
        <begin position="21"/>
        <end position="571"/>
    </location>
</feature>
<keyword evidence="4" id="KW-1134">Transmembrane beta strand</keyword>
<feature type="domain" description="Bacterial surface antigen (D15)" evidence="12">
    <location>
        <begin position="267"/>
        <end position="568"/>
    </location>
</feature>
<dbReference type="Pfam" id="PF07244">
    <property type="entry name" value="POTRA"/>
    <property type="match status" value="1"/>
</dbReference>
<name>A0A3S9XCC2_9GAMM</name>
<feature type="domain" description="TamA POTRA" evidence="14">
    <location>
        <begin position="25"/>
        <end position="96"/>
    </location>
</feature>
<evidence type="ECO:0000256" key="11">
    <source>
        <dbReference type="SAM" id="SignalP"/>
    </source>
</evidence>
<evidence type="ECO:0000259" key="12">
    <source>
        <dbReference type="Pfam" id="PF01103"/>
    </source>
</evidence>
<dbReference type="PANTHER" id="PTHR12815">
    <property type="entry name" value="SORTING AND ASSEMBLY MACHINERY SAMM50 PROTEIN FAMILY MEMBER"/>
    <property type="match status" value="1"/>
</dbReference>
<evidence type="ECO:0000259" key="13">
    <source>
        <dbReference type="Pfam" id="PF07244"/>
    </source>
</evidence>
<dbReference type="InterPro" id="IPR000184">
    <property type="entry name" value="Bac_surfAg_D15"/>
</dbReference>
<feature type="signal peptide" evidence="11">
    <location>
        <begin position="1"/>
        <end position="20"/>
    </location>
</feature>
<proteinExistence type="inferred from homology"/>
<evidence type="ECO:0000313" key="16">
    <source>
        <dbReference type="Proteomes" id="UP000273143"/>
    </source>
</evidence>
<evidence type="ECO:0000256" key="3">
    <source>
        <dbReference type="ARBA" id="ARBA00015419"/>
    </source>
</evidence>
<keyword evidence="16" id="KW-1185">Reference proteome</keyword>
<dbReference type="EMBL" id="CP029822">
    <property type="protein sequence ID" value="AZS49958.1"/>
    <property type="molecule type" value="Genomic_DNA"/>
</dbReference>
<evidence type="ECO:0000313" key="15">
    <source>
        <dbReference type="EMBL" id="AZS49958.1"/>
    </source>
</evidence>
<dbReference type="Gene3D" id="2.40.160.50">
    <property type="entry name" value="membrane protein fhac: a member of the omp85/tpsb transporter family"/>
    <property type="match status" value="1"/>
</dbReference>
<evidence type="ECO:0000256" key="8">
    <source>
        <dbReference type="ARBA" id="ARBA00023237"/>
    </source>
</evidence>
<comment type="similarity">
    <text evidence="2">Belongs to the TamA family.</text>
</comment>
<dbReference type="GO" id="GO:0009279">
    <property type="term" value="C:cell outer membrane"/>
    <property type="evidence" value="ECO:0007669"/>
    <property type="project" value="UniProtKB-SubCell"/>
</dbReference>
<dbReference type="InterPro" id="IPR010827">
    <property type="entry name" value="BamA/TamA_POTRA"/>
</dbReference>
<protein>
    <recommendedName>
        <fullName evidence="3">Translocation and assembly module subunit TamA</fullName>
    </recommendedName>
    <alternativeName>
        <fullName evidence="9">Autotransporter assembly factor TamA</fullName>
    </alternativeName>
</protein>
<evidence type="ECO:0000259" key="14">
    <source>
        <dbReference type="Pfam" id="PF17243"/>
    </source>
</evidence>
<evidence type="ECO:0000256" key="1">
    <source>
        <dbReference type="ARBA" id="ARBA00004442"/>
    </source>
</evidence>
<evidence type="ECO:0000256" key="10">
    <source>
        <dbReference type="ARBA" id="ARBA00093548"/>
    </source>
</evidence>